<proteinExistence type="predicted"/>
<keyword evidence="2" id="KW-1185">Reference proteome</keyword>
<dbReference type="GeneID" id="121209273"/>
<organism evidence="2 3">
    <name type="scientific">Gossypium hirsutum</name>
    <name type="common">Upland cotton</name>
    <name type="synonym">Gossypium mexicanum</name>
    <dbReference type="NCBI Taxonomy" id="3635"/>
    <lineage>
        <taxon>Eukaryota</taxon>
        <taxon>Viridiplantae</taxon>
        <taxon>Streptophyta</taxon>
        <taxon>Embryophyta</taxon>
        <taxon>Tracheophyta</taxon>
        <taxon>Spermatophyta</taxon>
        <taxon>Magnoliopsida</taxon>
        <taxon>eudicotyledons</taxon>
        <taxon>Gunneridae</taxon>
        <taxon>Pentapetalae</taxon>
        <taxon>rosids</taxon>
        <taxon>malvids</taxon>
        <taxon>Malvales</taxon>
        <taxon>Malvaceae</taxon>
        <taxon>Malvoideae</taxon>
        <taxon>Gossypium</taxon>
    </lineage>
</organism>
<evidence type="ECO:0000313" key="2">
    <source>
        <dbReference type="Proteomes" id="UP000818029"/>
    </source>
</evidence>
<sequence length="124" mass="14341">MDLSFADVLSFFITIRESPSKIIRRKPMSTAKKISLPQARASATKDDIFNNTREPRIIPNVNTGSIADSPNNPFYNQFSSLTDTPPGKRRNKQMVIEEPWRTRYRSFNINFMKELEKVSFIPQT</sequence>
<feature type="compositionally biased region" description="Polar residues" evidence="1">
    <location>
        <begin position="60"/>
        <end position="71"/>
    </location>
</feature>
<feature type="region of interest" description="Disordered" evidence="1">
    <location>
        <begin position="45"/>
        <end position="71"/>
    </location>
</feature>
<dbReference type="Proteomes" id="UP000818029">
    <property type="component" value="Chromosome A02"/>
</dbReference>
<gene>
    <name evidence="3" type="primary">LOC121209273</name>
</gene>
<evidence type="ECO:0000313" key="3">
    <source>
        <dbReference type="RefSeq" id="XP_040935722.1"/>
    </source>
</evidence>
<reference evidence="2" key="1">
    <citation type="journal article" date="2020" name="Nat. Genet.">
        <title>Genomic diversifications of five Gossypium allopolyploid species and their impact on cotton improvement.</title>
        <authorList>
            <person name="Chen Z.J."/>
            <person name="Sreedasyam A."/>
            <person name="Ando A."/>
            <person name="Song Q."/>
            <person name="De Santiago L.M."/>
            <person name="Hulse-Kemp A.M."/>
            <person name="Ding M."/>
            <person name="Ye W."/>
            <person name="Kirkbride R.C."/>
            <person name="Jenkins J."/>
            <person name="Plott C."/>
            <person name="Lovell J."/>
            <person name="Lin Y.M."/>
            <person name="Vaughn R."/>
            <person name="Liu B."/>
            <person name="Simpson S."/>
            <person name="Scheffler B.E."/>
            <person name="Wen L."/>
            <person name="Saski C.A."/>
            <person name="Grover C.E."/>
            <person name="Hu G."/>
            <person name="Conover J.L."/>
            <person name="Carlson J.W."/>
            <person name="Shu S."/>
            <person name="Boston L.B."/>
            <person name="Williams M."/>
            <person name="Peterson D.G."/>
            <person name="McGee K."/>
            <person name="Jones D.C."/>
            <person name="Wendel J.F."/>
            <person name="Stelly D.M."/>
            <person name="Grimwood J."/>
            <person name="Schmutz J."/>
        </authorList>
    </citation>
    <scope>NUCLEOTIDE SEQUENCE [LARGE SCALE GENOMIC DNA]</scope>
    <source>
        <strain evidence="2">cv. TM-1</strain>
    </source>
</reference>
<name>A0ABM2YZ08_GOSHI</name>
<protein>
    <submittedName>
        <fullName evidence="3">Uncharacterized protein isoform X1</fullName>
    </submittedName>
</protein>
<reference evidence="3" key="2">
    <citation type="submission" date="2025-08" db="UniProtKB">
        <authorList>
            <consortium name="RefSeq"/>
        </authorList>
    </citation>
    <scope>IDENTIFICATION</scope>
</reference>
<accession>A0ABM2YZ08</accession>
<feature type="compositionally biased region" description="Basic and acidic residues" evidence="1">
    <location>
        <begin position="45"/>
        <end position="56"/>
    </location>
</feature>
<dbReference type="RefSeq" id="XP_040935722.1">
    <property type="nucleotide sequence ID" value="XM_041079788.1"/>
</dbReference>
<evidence type="ECO:0000256" key="1">
    <source>
        <dbReference type="SAM" id="MobiDB-lite"/>
    </source>
</evidence>